<protein>
    <recommendedName>
        <fullName evidence="1">VWFA domain-containing protein</fullName>
    </recommendedName>
</protein>
<dbReference type="InterPro" id="IPR013642">
    <property type="entry name" value="CLCA_N"/>
</dbReference>
<dbReference type="Pfam" id="PF08434">
    <property type="entry name" value="CLCA"/>
    <property type="match status" value="2"/>
</dbReference>
<gene>
    <name evidence="2" type="ORF">RIMI_LOCUS8482715</name>
</gene>
<comment type="caution">
    <text evidence="2">The sequence shown here is derived from an EMBL/GenBank/DDBJ whole genome shotgun (WGS) entry which is preliminary data.</text>
</comment>
<dbReference type="InterPro" id="IPR051266">
    <property type="entry name" value="CLCR"/>
</dbReference>
<dbReference type="InterPro" id="IPR036465">
    <property type="entry name" value="vWFA_dom_sf"/>
</dbReference>
<keyword evidence="3" id="KW-1185">Reference proteome</keyword>
<dbReference type="SMART" id="SM00327">
    <property type="entry name" value="VWA"/>
    <property type="match status" value="1"/>
</dbReference>
<dbReference type="Gene3D" id="3.40.50.410">
    <property type="entry name" value="von Willebrand factor, type A domain"/>
    <property type="match status" value="1"/>
</dbReference>
<dbReference type="NCBIfam" id="NF041940">
    <property type="entry name" value="choice_anch_X"/>
    <property type="match status" value="1"/>
</dbReference>
<accession>A0ABN9LIW4</accession>
<dbReference type="SUPFAM" id="SSF53300">
    <property type="entry name" value="vWA-like"/>
    <property type="match status" value="1"/>
</dbReference>
<sequence>MVKEASAYLFQATENRLSIKNVKILIPLTWTLKTSYEASTKESYEKADIIISSPILKFGDSPYTAQYRGCGEQGEYIHLTPDYLLNANLSSVYGSPGNIGGLSTVLHNAVDKPLMPVALPHPRFSGVKVKYQCKFSIFADDGISMFADDTKLCKVTHKYISSNGLTQTLSFVSKCEQRSSERTFVHEWAHLRWGVFDEYSTEIPYYISKELKVEATRCSANLKGSNIIQECDEDGCSVRNCKVDAETGLYEQGCLFLPERVQNVQESIMYSAAIPSVSINQIISFCNDSNHVIEAPSLQNRMCNCHSTWDIIMTSTDIISTPPRSDTDLPLPTFTLMQSRRRVITLAIDISASMGPVQSVDNISGRFSRLLQGAEFFLTQIVETGAYVGIVEFYTFTFTNSELIQINNEKDRATLISLLPPKVANDGANICKGIHESLKVNKKLDGSTAGTEILLASDGDIDLAACTGDILASGAVIHTIALGFQTSKELEDIALMTGGQKHFVKDASKTHDIFYAFSALSSQNGNVTQQSIMLESKSANLEPEGCLNGTVFIDRTVGTSTFFLVNWQFAVPNIRLKDPKGTNYHEAQFNNNTNSNSSELQILLKAETGAWNYALCNNLKTKQLVGITATSKAAAENVPPITVKVHMNKDTNDYPDPMIIYASVHQGLLTLTNLRVTAIVEAESGNPTALELLDNGAGADVFKNDGVYSRYFTSFSQNGRYNLKVHVESKETETTLVLPTNHALYIPGYIENGPYTHYRVKTQDRNKTNIHPAVRGESMNPSRSALTEDDLRITVGRIGRTASGGSFLVNNMSTSPLPIIHKPCKIIDLEASAQGNSVFLFWTASGEDLDQGKVANAITKQNEMKSMCEQQ</sequence>
<dbReference type="PROSITE" id="PS50234">
    <property type="entry name" value="VWFA"/>
    <property type="match status" value="1"/>
</dbReference>
<evidence type="ECO:0000313" key="3">
    <source>
        <dbReference type="Proteomes" id="UP001176940"/>
    </source>
</evidence>
<dbReference type="EMBL" id="CAUEEQ010016856">
    <property type="protein sequence ID" value="CAJ0940305.1"/>
    <property type="molecule type" value="Genomic_DNA"/>
</dbReference>
<reference evidence="2" key="1">
    <citation type="submission" date="2023-07" db="EMBL/GenBank/DDBJ databases">
        <authorList>
            <person name="Stuckert A."/>
        </authorList>
    </citation>
    <scope>NUCLEOTIDE SEQUENCE</scope>
</reference>
<evidence type="ECO:0000313" key="2">
    <source>
        <dbReference type="EMBL" id="CAJ0940305.1"/>
    </source>
</evidence>
<proteinExistence type="predicted"/>
<feature type="domain" description="VWFA" evidence="1">
    <location>
        <begin position="343"/>
        <end position="520"/>
    </location>
</feature>
<dbReference type="PANTHER" id="PTHR10579">
    <property type="entry name" value="CALCIUM-ACTIVATED CHLORIDE CHANNEL REGULATOR"/>
    <property type="match status" value="1"/>
</dbReference>
<name>A0ABN9LIW4_9NEOB</name>
<evidence type="ECO:0000259" key="1">
    <source>
        <dbReference type="PROSITE" id="PS50234"/>
    </source>
</evidence>
<dbReference type="InterPro" id="IPR002035">
    <property type="entry name" value="VWF_A"/>
</dbReference>
<dbReference type="CDD" id="cd00198">
    <property type="entry name" value="vWFA"/>
    <property type="match status" value="1"/>
</dbReference>
<organism evidence="2 3">
    <name type="scientific">Ranitomeya imitator</name>
    <name type="common">mimic poison frog</name>
    <dbReference type="NCBI Taxonomy" id="111125"/>
    <lineage>
        <taxon>Eukaryota</taxon>
        <taxon>Metazoa</taxon>
        <taxon>Chordata</taxon>
        <taxon>Craniata</taxon>
        <taxon>Vertebrata</taxon>
        <taxon>Euteleostomi</taxon>
        <taxon>Amphibia</taxon>
        <taxon>Batrachia</taxon>
        <taxon>Anura</taxon>
        <taxon>Neobatrachia</taxon>
        <taxon>Hyloidea</taxon>
        <taxon>Dendrobatidae</taxon>
        <taxon>Dendrobatinae</taxon>
        <taxon>Ranitomeya</taxon>
    </lineage>
</organism>
<dbReference type="Proteomes" id="UP001176940">
    <property type="component" value="Unassembled WGS sequence"/>
</dbReference>
<dbReference type="PANTHER" id="PTHR10579:SF172">
    <property type="entry name" value="CALCIUM-ACTIVATED CHLORIDE CHANNEL REGULATOR 4 PRECURSOR-RELATED"/>
    <property type="match status" value="1"/>
</dbReference>